<dbReference type="HOGENOM" id="CLU_142889_0_0_7"/>
<dbReference type="Proteomes" id="UP000002139">
    <property type="component" value="Chromosome"/>
</dbReference>
<feature type="region of interest" description="Disordered" evidence="1">
    <location>
        <begin position="1"/>
        <end position="24"/>
    </location>
</feature>
<proteinExistence type="predicted"/>
<dbReference type="KEGG" id="scl:sce1902"/>
<dbReference type="AlphaFoldDB" id="A9FPH7"/>
<evidence type="ECO:0000313" key="2">
    <source>
        <dbReference type="EMBL" id="CAN92060.1"/>
    </source>
</evidence>
<reference evidence="2 3" key="1">
    <citation type="journal article" date="2007" name="Nat. Biotechnol.">
        <title>Complete genome sequence of the myxobacterium Sorangium cellulosum.</title>
        <authorList>
            <person name="Schneiker S."/>
            <person name="Perlova O."/>
            <person name="Kaiser O."/>
            <person name="Gerth K."/>
            <person name="Alici A."/>
            <person name="Altmeyer M.O."/>
            <person name="Bartels D."/>
            <person name="Bekel T."/>
            <person name="Beyer S."/>
            <person name="Bode E."/>
            <person name="Bode H.B."/>
            <person name="Bolten C.J."/>
            <person name="Choudhuri J.V."/>
            <person name="Doss S."/>
            <person name="Elnakady Y.A."/>
            <person name="Frank B."/>
            <person name="Gaigalat L."/>
            <person name="Goesmann A."/>
            <person name="Groeger C."/>
            <person name="Gross F."/>
            <person name="Jelsbak L."/>
            <person name="Jelsbak L."/>
            <person name="Kalinowski J."/>
            <person name="Kegler C."/>
            <person name="Knauber T."/>
            <person name="Konietzny S."/>
            <person name="Kopp M."/>
            <person name="Krause L."/>
            <person name="Krug D."/>
            <person name="Linke B."/>
            <person name="Mahmud T."/>
            <person name="Martinez-Arias R."/>
            <person name="McHardy A.C."/>
            <person name="Merai M."/>
            <person name="Meyer F."/>
            <person name="Mormann S."/>
            <person name="Munoz-Dorado J."/>
            <person name="Perez J."/>
            <person name="Pradella S."/>
            <person name="Rachid S."/>
            <person name="Raddatz G."/>
            <person name="Rosenau F."/>
            <person name="Rueckert C."/>
            <person name="Sasse F."/>
            <person name="Scharfe M."/>
            <person name="Schuster S.C."/>
            <person name="Suen G."/>
            <person name="Treuner-Lange A."/>
            <person name="Velicer G.J."/>
            <person name="Vorholter F.-J."/>
            <person name="Weissman K.J."/>
            <person name="Welch R.D."/>
            <person name="Wenzel S.C."/>
            <person name="Whitworth D.E."/>
            <person name="Wilhelm S."/>
            <person name="Wittmann C."/>
            <person name="Bloecker H."/>
            <person name="Puehler A."/>
            <person name="Mueller R."/>
        </authorList>
    </citation>
    <scope>NUCLEOTIDE SEQUENCE [LARGE SCALE GENOMIC DNA]</scope>
    <source>
        <strain evidence="3">So ce56</strain>
    </source>
</reference>
<sequence>MWGASRPWHACPHGKVPDTASLFQGEREDAMGRVSADFEGVEAGVDSAIVGANPAISGRPDDSVTLPAMPSAVVKQTALTTPPRPEAAPITPPASSPRQVLVTTLTQTIAAAHVAGDLATAQIAARTLSALLSAPQQPNHVAPVVDLASARRARS</sequence>
<gene>
    <name evidence="2" type="ordered locus">sce1902</name>
</gene>
<protein>
    <submittedName>
        <fullName evidence="2">Uncharacterized protein</fullName>
    </submittedName>
</protein>
<keyword evidence="3" id="KW-1185">Reference proteome</keyword>
<organism evidence="2 3">
    <name type="scientific">Sorangium cellulosum (strain So ce56)</name>
    <name type="common">Polyangium cellulosum (strain So ce56)</name>
    <dbReference type="NCBI Taxonomy" id="448385"/>
    <lineage>
        <taxon>Bacteria</taxon>
        <taxon>Pseudomonadati</taxon>
        <taxon>Myxococcota</taxon>
        <taxon>Polyangia</taxon>
        <taxon>Polyangiales</taxon>
        <taxon>Polyangiaceae</taxon>
        <taxon>Sorangium</taxon>
    </lineage>
</organism>
<name>A9FPH7_SORC5</name>
<accession>A9FPH7</accession>
<evidence type="ECO:0000313" key="3">
    <source>
        <dbReference type="Proteomes" id="UP000002139"/>
    </source>
</evidence>
<dbReference type="EMBL" id="AM746676">
    <property type="protein sequence ID" value="CAN92060.1"/>
    <property type="molecule type" value="Genomic_DNA"/>
</dbReference>
<evidence type="ECO:0000256" key="1">
    <source>
        <dbReference type="SAM" id="MobiDB-lite"/>
    </source>
</evidence>